<keyword evidence="1" id="KW-0472">Membrane</keyword>
<evidence type="ECO:0000256" key="1">
    <source>
        <dbReference type="SAM" id="Phobius"/>
    </source>
</evidence>
<dbReference type="EMBL" id="CP063213">
    <property type="protein sequence ID" value="QOR45180.1"/>
    <property type="molecule type" value="Genomic_DNA"/>
</dbReference>
<keyword evidence="1" id="KW-0812">Transmembrane</keyword>
<dbReference type="Pfam" id="PF14258">
    <property type="entry name" value="DUF4350"/>
    <property type="match status" value="1"/>
</dbReference>
<name>A0A7M1QSX5_9ACTO</name>
<dbReference type="AlphaFoldDB" id="A0A7M1QSX5"/>
<feature type="domain" description="DUF4350" evidence="2">
    <location>
        <begin position="37"/>
        <end position="200"/>
    </location>
</feature>
<sequence>MIKPPRGSTITLSIVAIVAIIAIMLIRVPSAGAPYSPDSTAPNGTRALASILRANSIEVSHIGAPHVLDYAVKDTTLVLDPSFTAPTHVVDDLVASRATIIFLDTPAFDAGFEGEIQSAPPTPVSAQCSDPDATQARGISPLGHYFVPTDTASVTGCFPHIGGYGWVALAKNPRVSYLPDSRFITNEFLADHGNAAFALRKLGAHPTVVWVSGAFSPDKVQPTSWAGLPTWFFPLLAGLGLCLGWWALYRGRRFGKLVAEPMPVLVPASEADAGRGYLYHRGKNYEHAASALRAATISRLAPPRGIATSSTPEAVVAALQTNTYSPNDVWDLLYGRAITSRRDLVELADQLDQFERDINDQ</sequence>
<feature type="transmembrane region" description="Helical" evidence="1">
    <location>
        <begin position="7"/>
        <end position="26"/>
    </location>
</feature>
<dbReference type="RefSeq" id="WP_197550872.1">
    <property type="nucleotide sequence ID" value="NZ_CP063213.1"/>
</dbReference>
<keyword evidence="1" id="KW-1133">Transmembrane helix</keyword>
<reference evidence="3 4" key="1">
    <citation type="submission" date="2020-10" db="EMBL/GenBank/DDBJ databases">
        <title>Trueperella pecoris sp. nov. isolated from bovine and porcine specimens.</title>
        <authorList>
            <person name="Schoenecker L."/>
            <person name="Schnydrig P."/>
            <person name="Brodard I."/>
            <person name="Thomann A."/>
            <person name="Hemphill A."/>
            <person name="Rodriguez-Campos S."/>
            <person name="Perreten V."/>
            <person name="Jores J."/>
            <person name="Kittl S."/>
        </authorList>
    </citation>
    <scope>NUCLEOTIDE SEQUENCE [LARGE SCALE GENOMIC DNA]</scope>
    <source>
        <strain evidence="3 4">15A0121</strain>
    </source>
</reference>
<dbReference type="InterPro" id="IPR025646">
    <property type="entry name" value="DUF4350"/>
</dbReference>
<dbReference type="Proteomes" id="UP000595053">
    <property type="component" value="Chromosome"/>
</dbReference>
<accession>A0A7M1QSX5</accession>
<evidence type="ECO:0000313" key="3">
    <source>
        <dbReference type="EMBL" id="QOR45180.1"/>
    </source>
</evidence>
<feature type="transmembrane region" description="Helical" evidence="1">
    <location>
        <begin position="231"/>
        <end position="249"/>
    </location>
</feature>
<evidence type="ECO:0000259" key="2">
    <source>
        <dbReference type="Pfam" id="PF14258"/>
    </source>
</evidence>
<evidence type="ECO:0000313" key="4">
    <source>
        <dbReference type="Proteomes" id="UP000595053"/>
    </source>
</evidence>
<organism evidence="3 4">
    <name type="scientific">Trueperella pecoris</name>
    <dbReference type="NCBI Taxonomy" id="2733571"/>
    <lineage>
        <taxon>Bacteria</taxon>
        <taxon>Bacillati</taxon>
        <taxon>Actinomycetota</taxon>
        <taxon>Actinomycetes</taxon>
        <taxon>Actinomycetales</taxon>
        <taxon>Actinomycetaceae</taxon>
        <taxon>Trueperella</taxon>
    </lineage>
</organism>
<proteinExistence type="predicted"/>
<keyword evidence="4" id="KW-1185">Reference proteome</keyword>
<protein>
    <submittedName>
        <fullName evidence="3">DUF4350 domain-containing protein</fullName>
    </submittedName>
</protein>
<gene>
    <name evidence="3" type="ORF">INS88_07810</name>
</gene>